<dbReference type="AlphaFoldDB" id="A0A381PUI2"/>
<dbReference type="InterPro" id="IPR026444">
    <property type="entry name" value="Secre_tail"/>
</dbReference>
<protein>
    <recommendedName>
        <fullName evidence="2">Secretion system C-terminal sorting domain-containing protein</fullName>
    </recommendedName>
</protein>
<evidence type="ECO:0000313" key="1">
    <source>
        <dbReference type="EMBL" id="SUZ70736.1"/>
    </source>
</evidence>
<proteinExistence type="predicted"/>
<accession>A0A381PUI2</accession>
<dbReference type="EMBL" id="UINC01001100">
    <property type="protein sequence ID" value="SUZ70736.1"/>
    <property type="molecule type" value="Genomic_DNA"/>
</dbReference>
<reference evidence="1" key="1">
    <citation type="submission" date="2018-05" db="EMBL/GenBank/DDBJ databases">
        <authorList>
            <person name="Lanie J.A."/>
            <person name="Ng W.-L."/>
            <person name="Kazmierczak K.M."/>
            <person name="Andrzejewski T.M."/>
            <person name="Davidsen T.M."/>
            <person name="Wayne K.J."/>
            <person name="Tettelin H."/>
            <person name="Glass J.I."/>
            <person name="Rusch D."/>
            <person name="Podicherti R."/>
            <person name="Tsui H.-C.T."/>
            <person name="Winkler M.E."/>
        </authorList>
    </citation>
    <scope>NUCLEOTIDE SEQUENCE</scope>
</reference>
<sequence length="589" mass="67705">MIPRPHIILLQVALFSGLLFPAQSEERKVQPFPVDLSVFEGHKSLLLDWSYADSIDAKTIAVKSSNTIDAEYRIIQELEPEQSRYLIQNCEIGLRYFYLIEIEDHFGNLYTSDSEVPVFGSCMIAADTSQFDPHISTVQELILSEINNSVRNMDPTLDIDPILRLMASTNSAETAWLKEIPFNVLKNIESEVSAINEVVNRSSFLESIMKKELLYRNQVLLIPNEWMDKINSAFSLMNNRWTNLFKQYEKSLLVLFQMPPIHILGAKPLEDGQKDFVLQVVHEDLVDLEESYLLYGDEYLDLSSFAKDTSGLISVPAPGHWTYADLMINGIFHQRFPLWIPRPVSNTMEGDLLPSDNVYTIKAGLEPASAWFNEMIWSPKTMKLDLEASGVPGFDDHYAFILQDQFVWELDWEPGFEIQYRDSSILLDQAIDFPVLLSWNKWNEDQWEPVEYMILDSLPMAVHRFPDGKTWSELNYATLGSTNDPHLNEINTELIPQLFVLYQNYPNPFNGLTRLTFDLLEDATVSLYVTDAKGRVRDVFVEDQFMTGGTYNYEWSGENRSTGIYFFTIQAQAGNFPPAVMSRKMIYLK</sequence>
<evidence type="ECO:0008006" key="2">
    <source>
        <dbReference type="Google" id="ProtNLM"/>
    </source>
</evidence>
<gene>
    <name evidence="1" type="ORF">METZ01_LOCUS23590</name>
</gene>
<dbReference type="NCBIfam" id="TIGR04183">
    <property type="entry name" value="Por_Secre_tail"/>
    <property type="match status" value="1"/>
</dbReference>
<organism evidence="1">
    <name type="scientific">marine metagenome</name>
    <dbReference type="NCBI Taxonomy" id="408172"/>
    <lineage>
        <taxon>unclassified sequences</taxon>
        <taxon>metagenomes</taxon>
        <taxon>ecological metagenomes</taxon>
    </lineage>
</organism>
<name>A0A381PUI2_9ZZZZ</name>